<keyword evidence="2" id="KW-1185">Reference proteome</keyword>
<dbReference type="Proteomes" id="UP000018769">
    <property type="component" value="Chromosome I"/>
</dbReference>
<dbReference type="HOGENOM" id="CLU_1003566_0_0_7"/>
<dbReference type="EMBL" id="HG793133">
    <property type="protein sequence ID" value="CDK30793.1"/>
    <property type="molecule type" value="Genomic_DNA"/>
</dbReference>
<dbReference type="RefSeq" id="WP_023792490.1">
    <property type="nucleotide sequence ID" value="NC_023003.1"/>
</dbReference>
<dbReference type="AlphaFoldDB" id="V6DIN8"/>
<dbReference type="STRING" id="673862.BABL1_gene_222"/>
<evidence type="ECO:0000313" key="1">
    <source>
        <dbReference type="EMBL" id="CDK30793.1"/>
    </source>
</evidence>
<reference evidence="1 2" key="1">
    <citation type="journal article" date="2015" name="Biol. Direct">
        <title>Babela massiliensis, a representative of a widespread bacterial phylum with unusual adaptations to parasitism in amoebae.</title>
        <authorList>
            <person name="Pagnier I."/>
            <person name="Yutin N."/>
            <person name="Croce O."/>
            <person name="Makarova K.S."/>
            <person name="Wolf Y.I."/>
            <person name="Benamar S."/>
            <person name="Raoult D."/>
            <person name="Koonin E.V."/>
            <person name="La Scola B."/>
        </authorList>
    </citation>
    <scope>NUCLEOTIDE SEQUENCE [LARGE SCALE GENOMIC DNA]</scope>
    <source>
        <strain evidence="2">BABL1</strain>
    </source>
</reference>
<dbReference type="KEGG" id="dpb:BABL1_gene_222"/>
<evidence type="ECO:0000313" key="2">
    <source>
        <dbReference type="Proteomes" id="UP000018769"/>
    </source>
</evidence>
<protein>
    <submittedName>
        <fullName evidence="1">Uncharacterized protein</fullName>
    </submittedName>
</protein>
<proteinExistence type="predicted"/>
<organism evidence="1 2">
    <name type="scientific">Candidatus Babela massiliensis</name>
    <dbReference type="NCBI Taxonomy" id="673862"/>
    <lineage>
        <taxon>Bacteria</taxon>
        <taxon>Candidatus Babelota</taxon>
        <taxon>Candidatus Babeliae</taxon>
        <taxon>Candidatus Babeliales</taxon>
        <taxon>Candidatus Babeliaceae</taxon>
        <taxon>Candidatus Babela</taxon>
    </lineage>
</organism>
<name>V6DIN8_9BACT</name>
<dbReference type="OrthoDB" id="9807210at2"/>
<sequence>MLKKYGLVLGLIWFCSNDILSMKGYSSDDDYTSEYTPSAPLPDYTYYRPSSRSPLKPNLELNAESNIILDKWHNFLNGEAQDTFEVLYVKSFLTDLVTVWQELDKINVLGSTNKKDIKAISKANKKYNIFYGPISLALNSFFHTVLNKNLGDDRNSQIVRFLNYLPSLAAWKNLYLDGYIERNAKVIAGYNRISKRDLSSTKFLQKAWFGINKILPYAFILGIKKLNSNMENASYKDLAKCFEVLKLASDISETIRKSHGYTAEMGNYERYRASLIK</sequence>
<gene>
    <name evidence="1" type="ORF">BABL1_gene_222</name>
</gene>
<accession>V6DIN8</accession>